<sequence>MGLFTEIGRQVEKFKRTAENAADGAETFRCPACDEEFDSAHEHCPECGAEIVGSTETEE</sequence>
<gene>
    <name evidence="2" type="ORF">C471_15547</name>
</gene>
<dbReference type="EMBL" id="AOJE01000070">
    <property type="protein sequence ID" value="ELZ36235.1"/>
    <property type="molecule type" value="Genomic_DNA"/>
</dbReference>
<name>M0DL77_9EURY</name>
<dbReference type="InterPro" id="IPR059113">
    <property type="entry name" value="Znf_ribbon"/>
</dbReference>
<dbReference type="AlphaFoldDB" id="M0DL77"/>
<dbReference type="PATRIC" id="fig|1227484.4.peg.3065"/>
<organism evidence="2 3">
    <name type="scientific">Halorubrum saccharovorum DSM 1137</name>
    <dbReference type="NCBI Taxonomy" id="1227484"/>
    <lineage>
        <taxon>Archaea</taxon>
        <taxon>Methanobacteriati</taxon>
        <taxon>Methanobacteriota</taxon>
        <taxon>Stenosarchaea group</taxon>
        <taxon>Halobacteria</taxon>
        <taxon>Halobacteriales</taxon>
        <taxon>Haloferacaceae</taxon>
        <taxon>Halorubrum</taxon>
    </lineage>
</organism>
<proteinExistence type="predicted"/>
<feature type="domain" description="Putative zinc-ribbon" evidence="1">
    <location>
        <begin position="26"/>
        <end position="51"/>
    </location>
</feature>
<dbReference type="OrthoDB" id="204979at2157"/>
<reference evidence="2 3" key="1">
    <citation type="journal article" date="2014" name="PLoS Genet.">
        <title>Phylogenetically driven sequencing of extremely halophilic archaea reveals strategies for static and dynamic osmo-response.</title>
        <authorList>
            <person name="Becker E.A."/>
            <person name="Seitzer P.M."/>
            <person name="Tritt A."/>
            <person name="Larsen D."/>
            <person name="Krusor M."/>
            <person name="Yao A.I."/>
            <person name="Wu D."/>
            <person name="Madern D."/>
            <person name="Eisen J.A."/>
            <person name="Darling A.E."/>
            <person name="Facciotti M.T."/>
        </authorList>
    </citation>
    <scope>NUCLEOTIDE SEQUENCE [LARGE SCALE GENOMIC DNA]</scope>
    <source>
        <strain evidence="2 3">DSM 1137</strain>
    </source>
</reference>
<evidence type="ECO:0000259" key="1">
    <source>
        <dbReference type="Pfam" id="PF13248"/>
    </source>
</evidence>
<comment type="caution">
    <text evidence="2">The sequence shown here is derived from an EMBL/GenBank/DDBJ whole genome shotgun (WGS) entry which is preliminary data.</text>
</comment>
<accession>M0DL77</accession>
<dbReference type="Pfam" id="PF13248">
    <property type="entry name" value="Zn_ribbon_3"/>
    <property type="match status" value="1"/>
</dbReference>
<keyword evidence="3" id="KW-1185">Reference proteome</keyword>
<dbReference type="Proteomes" id="UP000011514">
    <property type="component" value="Unassembled WGS sequence"/>
</dbReference>
<protein>
    <recommendedName>
        <fullName evidence="1">Putative zinc-ribbon domain-containing protein</fullName>
    </recommendedName>
</protein>
<evidence type="ECO:0000313" key="2">
    <source>
        <dbReference type="EMBL" id="ELZ36235.1"/>
    </source>
</evidence>
<dbReference type="STRING" id="1227484.C471_15547"/>
<evidence type="ECO:0000313" key="3">
    <source>
        <dbReference type="Proteomes" id="UP000011514"/>
    </source>
</evidence>
<dbReference type="RefSeq" id="WP_004050540.1">
    <property type="nucleotide sequence ID" value="NZ_AOJE01000070.1"/>
</dbReference>